<dbReference type="EMBL" id="GL376638">
    <property type="status" value="NOT_ANNOTATED_CDS"/>
    <property type="molecule type" value="Genomic_DNA"/>
</dbReference>
<proteinExistence type="predicted"/>
<accession>K3WF68</accession>
<sequence>MSDMGRKKMIVSANKMMMIKESGRGVGTAGVPPTIVCRCARMFWISSRLSSQVSVPRLCVSASQCWKSLR</sequence>
<name>K3WF68_GLOUD</name>
<evidence type="ECO:0000313" key="1">
    <source>
        <dbReference type="EnsemblProtists" id="PYU1_T003609"/>
    </source>
</evidence>
<protein>
    <submittedName>
        <fullName evidence="1">Uncharacterized protein</fullName>
    </submittedName>
</protein>
<reference evidence="2" key="1">
    <citation type="journal article" date="2010" name="Genome Biol.">
        <title>Genome sequence of the necrotrophic plant pathogen Pythium ultimum reveals original pathogenicity mechanisms and effector repertoire.</title>
        <authorList>
            <person name="Levesque C.A."/>
            <person name="Brouwer H."/>
            <person name="Cano L."/>
            <person name="Hamilton J.P."/>
            <person name="Holt C."/>
            <person name="Huitema E."/>
            <person name="Raffaele S."/>
            <person name="Robideau G.P."/>
            <person name="Thines M."/>
            <person name="Win J."/>
            <person name="Zerillo M.M."/>
            <person name="Beakes G.W."/>
            <person name="Boore J.L."/>
            <person name="Busam D."/>
            <person name="Dumas B."/>
            <person name="Ferriera S."/>
            <person name="Fuerstenberg S.I."/>
            <person name="Gachon C.M."/>
            <person name="Gaulin E."/>
            <person name="Govers F."/>
            <person name="Grenville-Briggs L."/>
            <person name="Horner N."/>
            <person name="Hostetler J."/>
            <person name="Jiang R.H."/>
            <person name="Johnson J."/>
            <person name="Krajaejun T."/>
            <person name="Lin H."/>
            <person name="Meijer H.J."/>
            <person name="Moore B."/>
            <person name="Morris P."/>
            <person name="Phuntmart V."/>
            <person name="Puiu D."/>
            <person name="Shetty J."/>
            <person name="Stajich J.E."/>
            <person name="Tripathy S."/>
            <person name="Wawra S."/>
            <person name="van West P."/>
            <person name="Whitty B.R."/>
            <person name="Coutinho P.M."/>
            <person name="Henrissat B."/>
            <person name="Martin F."/>
            <person name="Thomas P.D."/>
            <person name="Tyler B.M."/>
            <person name="De Vries R.P."/>
            <person name="Kamoun S."/>
            <person name="Yandell M."/>
            <person name="Tisserat N."/>
            <person name="Buell C.R."/>
        </authorList>
    </citation>
    <scope>NUCLEOTIDE SEQUENCE</scope>
    <source>
        <strain evidence="2">DAOM:BR144</strain>
    </source>
</reference>
<dbReference type="EnsemblProtists" id="PYU1_T003609">
    <property type="protein sequence ID" value="PYU1_T003609"/>
    <property type="gene ID" value="PYU1_G003599"/>
</dbReference>
<dbReference type="AlphaFoldDB" id="K3WF68"/>
<dbReference type="VEuPathDB" id="FungiDB:PYU1_G003599"/>
<reference evidence="1" key="3">
    <citation type="submission" date="2015-02" db="UniProtKB">
        <authorList>
            <consortium name="EnsemblProtists"/>
        </authorList>
    </citation>
    <scope>IDENTIFICATION</scope>
    <source>
        <strain evidence="1">DAOM BR144</strain>
    </source>
</reference>
<keyword evidence="2" id="KW-1185">Reference proteome</keyword>
<reference evidence="2" key="2">
    <citation type="submission" date="2010-04" db="EMBL/GenBank/DDBJ databases">
        <authorList>
            <person name="Buell R."/>
            <person name="Hamilton J."/>
            <person name="Hostetler J."/>
        </authorList>
    </citation>
    <scope>NUCLEOTIDE SEQUENCE [LARGE SCALE GENOMIC DNA]</scope>
    <source>
        <strain evidence="2">DAOM:BR144</strain>
    </source>
</reference>
<dbReference type="InParanoid" id="K3WF68"/>
<evidence type="ECO:0000313" key="2">
    <source>
        <dbReference type="Proteomes" id="UP000019132"/>
    </source>
</evidence>
<dbReference type="HOGENOM" id="CLU_2763467_0_0_1"/>
<dbReference type="Proteomes" id="UP000019132">
    <property type="component" value="Unassembled WGS sequence"/>
</dbReference>
<organism evidence="1 2">
    <name type="scientific">Globisporangium ultimum (strain ATCC 200006 / CBS 805.95 / DAOM BR144)</name>
    <name type="common">Pythium ultimum</name>
    <dbReference type="NCBI Taxonomy" id="431595"/>
    <lineage>
        <taxon>Eukaryota</taxon>
        <taxon>Sar</taxon>
        <taxon>Stramenopiles</taxon>
        <taxon>Oomycota</taxon>
        <taxon>Peronosporomycetes</taxon>
        <taxon>Pythiales</taxon>
        <taxon>Pythiaceae</taxon>
        <taxon>Globisporangium</taxon>
    </lineage>
</organism>